<dbReference type="SMART" id="SM01024">
    <property type="entry name" value="BCS1_N"/>
    <property type="match status" value="1"/>
</dbReference>
<dbReference type="GO" id="GO:0016020">
    <property type="term" value="C:membrane"/>
    <property type="evidence" value="ECO:0007669"/>
    <property type="project" value="UniProtKB-SubCell"/>
</dbReference>
<comment type="similarity">
    <text evidence="2">Belongs to the AAA ATPase family. BCS1 subfamily.</text>
</comment>
<dbReference type="EMBL" id="LFTY01000002">
    <property type="protein sequence ID" value="KMW58059.1"/>
    <property type="molecule type" value="Genomic_DNA"/>
</dbReference>
<feature type="transmembrane region" description="Helical" evidence="11">
    <location>
        <begin position="17"/>
        <end position="42"/>
    </location>
</feature>
<evidence type="ECO:0000256" key="2">
    <source>
        <dbReference type="ARBA" id="ARBA00007448"/>
    </source>
</evidence>
<dbReference type="InterPro" id="IPR014851">
    <property type="entry name" value="BCS1_N"/>
</dbReference>
<evidence type="ECO:0000259" key="12">
    <source>
        <dbReference type="SMART" id="SM00382"/>
    </source>
</evidence>
<keyword evidence="3 11" id="KW-0812">Transmembrane</keyword>
<evidence type="ECO:0000256" key="3">
    <source>
        <dbReference type="ARBA" id="ARBA00022692"/>
    </source>
</evidence>
<dbReference type="GO" id="GO:0016887">
    <property type="term" value="F:ATP hydrolysis activity"/>
    <property type="evidence" value="ECO:0007669"/>
    <property type="project" value="InterPro"/>
</dbReference>
<gene>
    <name evidence="14" type="ORF">AIOL_003029</name>
</gene>
<dbReference type="InterPro" id="IPR050747">
    <property type="entry name" value="Mitochondrial_chaperone_BCS1"/>
</dbReference>
<dbReference type="SUPFAM" id="SSF52540">
    <property type="entry name" value="P-loop containing nucleoside triphosphate hydrolases"/>
    <property type="match status" value="1"/>
</dbReference>
<dbReference type="OrthoDB" id="9809379at2"/>
<dbReference type="Gene3D" id="3.40.50.300">
    <property type="entry name" value="P-loop containing nucleotide triphosphate hydrolases"/>
    <property type="match status" value="1"/>
</dbReference>
<dbReference type="GO" id="GO:0005524">
    <property type="term" value="F:ATP binding"/>
    <property type="evidence" value="ECO:0007669"/>
    <property type="project" value="UniProtKB-KW"/>
</dbReference>
<dbReference type="PATRIC" id="fig|1675527.3.peg.3170"/>
<protein>
    <submittedName>
        <fullName evidence="14">Cell division protein FtsH</fullName>
        <ecNumber evidence="14">3.4.24.-</ecNumber>
    </submittedName>
</protein>
<comment type="catalytic activity">
    <reaction evidence="9">
        <text>ATP + H2O = ADP + phosphate + H(+)</text>
        <dbReference type="Rhea" id="RHEA:13065"/>
        <dbReference type="ChEBI" id="CHEBI:15377"/>
        <dbReference type="ChEBI" id="CHEBI:15378"/>
        <dbReference type="ChEBI" id="CHEBI:30616"/>
        <dbReference type="ChEBI" id="CHEBI:43474"/>
        <dbReference type="ChEBI" id="CHEBI:456216"/>
    </reaction>
    <physiologicalReaction direction="left-to-right" evidence="9">
        <dbReference type="Rhea" id="RHEA:13066"/>
    </physiologicalReaction>
</comment>
<sequence>MTYDIQGLLAEALENDFLVGGLGLAALGAAYGVLHMVLGALWRLGAARLWLTVTLDNRTDGFRHLLLWLEETGALRKSRRFHVDRNAKDAFAPAKGVHWFRVGAQLVRLSREMSEKARVGQSQRPLETLSIQVFGGRKAQVQAWLARGAQIAEAMERDGPKLFQYASSYWQELCELPARPLGTVLSVDDRLERLLEDVRWFYAAKDWYVARGVPWRRGYLLYGPPGTGKSSLIRAVASELHLDVATLDIARRGLGDEDLREAMAEAPDRAILAIEDIDAAFQGRDPGDALPGISFSGLLNAIDGVAAQEGRALFMTTNHRERLDPALIRPGRADMHVELGLVGAAQAAQLFARFYPERADLAEPFAAALGTKRFSPAELQGWLMAHMSDPEGAARAEGLQHAPMLAAE</sequence>
<dbReference type="Proteomes" id="UP000037178">
    <property type="component" value="Unassembled WGS sequence"/>
</dbReference>
<keyword evidence="14" id="KW-0132">Cell division</keyword>
<dbReference type="CDD" id="cd19510">
    <property type="entry name" value="RecA-like_BCS1"/>
    <property type="match status" value="1"/>
</dbReference>
<evidence type="ECO:0000256" key="10">
    <source>
        <dbReference type="RuleBase" id="RU003651"/>
    </source>
</evidence>
<comment type="caution">
    <text evidence="14">The sequence shown here is derived from an EMBL/GenBank/DDBJ whole genome shotgun (WGS) entry which is preliminary data.</text>
</comment>
<dbReference type="InterPro" id="IPR057495">
    <property type="entry name" value="AAA_lid_BCS1"/>
</dbReference>
<dbReference type="Pfam" id="PF00004">
    <property type="entry name" value="AAA"/>
    <property type="match status" value="1"/>
</dbReference>
<dbReference type="Pfam" id="PF25426">
    <property type="entry name" value="AAA_lid_BCS1"/>
    <property type="match status" value="1"/>
</dbReference>
<keyword evidence="6 10" id="KW-0067">ATP-binding</keyword>
<dbReference type="InterPro" id="IPR003959">
    <property type="entry name" value="ATPase_AAA_core"/>
</dbReference>
<evidence type="ECO:0000256" key="5">
    <source>
        <dbReference type="ARBA" id="ARBA00022801"/>
    </source>
</evidence>
<reference evidence="14 15" key="1">
    <citation type="submission" date="2015-06" db="EMBL/GenBank/DDBJ databases">
        <title>Draft genome sequence of an Alphaproteobacteria species associated to the Mediterranean sponge Oscarella lobularis.</title>
        <authorList>
            <person name="Jourda C."/>
            <person name="Santini S."/>
            <person name="Claverie J.-M."/>
        </authorList>
    </citation>
    <scope>NUCLEOTIDE SEQUENCE [LARGE SCALE GENOMIC DNA]</scope>
    <source>
        <strain evidence="14">IGS</strain>
    </source>
</reference>
<evidence type="ECO:0000256" key="11">
    <source>
        <dbReference type="SAM" id="Phobius"/>
    </source>
</evidence>
<evidence type="ECO:0000256" key="6">
    <source>
        <dbReference type="ARBA" id="ARBA00022840"/>
    </source>
</evidence>
<comment type="subcellular location">
    <subcellularLocation>
        <location evidence="1">Membrane</location>
        <topology evidence="1">Single-pass membrane protein</topology>
    </subcellularLocation>
</comment>
<dbReference type="SMART" id="SM00382">
    <property type="entry name" value="AAA"/>
    <property type="match status" value="1"/>
</dbReference>
<dbReference type="AlphaFoldDB" id="A0A0J9E8M7"/>
<dbReference type="GO" id="GO:0051301">
    <property type="term" value="P:cell division"/>
    <property type="evidence" value="ECO:0007669"/>
    <property type="project" value="UniProtKB-KW"/>
</dbReference>
<dbReference type="InterPro" id="IPR027417">
    <property type="entry name" value="P-loop_NTPase"/>
</dbReference>
<proteinExistence type="inferred from homology"/>
<evidence type="ECO:0000313" key="14">
    <source>
        <dbReference type="EMBL" id="KMW58059.1"/>
    </source>
</evidence>
<dbReference type="RefSeq" id="WP_049643713.1">
    <property type="nucleotide sequence ID" value="NZ_LFTY01000002.1"/>
</dbReference>
<feature type="domain" description="AAA+ ATPase" evidence="12">
    <location>
        <begin position="215"/>
        <end position="343"/>
    </location>
</feature>
<evidence type="ECO:0000256" key="4">
    <source>
        <dbReference type="ARBA" id="ARBA00022741"/>
    </source>
</evidence>
<accession>A0A0J9E8M7</accession>
<dbReference type="EC" id="3.4.24.-" evidence="14"/>
<dbReference type="STRING" id="1675527.AIOL_003029"/>
<evidence type="ECO:0000259" key="13">
    <source>
        <dbReference type="SMART" id="SM01024"/>
    </source>
</evidence>
<dbReference type="Pfam" id="PF08740">
    <property type="entry name" value="BCS1_N"/>
    <property type="match status" value="1"/>
</dbReference>
<evidence type="ECO:0000256" key="8">
    <source>
        <dbReference type="ARBA" id="ARBA00023136"/>
    </source>
</evidence>
<keyword evidence="7 11" id="KW-1133">Transmembrane helix</keyword>
<dbReference type="InterPro" id="IPR003960">
    <property type="entry name" value="ATPase_AAA_CS"/>
</dbReference>
<dbReference type="InterPro" id="IPR003593">
    <property type="entry name" value="AAA+_ATPase"/>
</dbReference>
<evidence type="ECO:0000313" key="15">
    <source>
        <dbReference type="Proteomes" id="UP000037178"/>
    </source>
</evidence>
<evidence type="ECO:0000256" key="7">
    <source>
        <dbReference type="ARBA" id="ARBA00022989"/>
    </source>
</evidence>
<dbReference type="PROSITE" id="PS00674">
    <property type="entry name" value="AAA"/>
    <property type="match status" value="1"/>
</dbReference>
<keyword evidence="5 14" id="KW-0378">Hydrolase</keyword>
<name>A0A0J9E8M7_9RHOB</name>
<evidence type="ECO:0000256" key="1">
    <source>
        <dbReference type="ARBA" id="ARBA00004167"/>
    </source>
</evidence>
<feature type="domain" description="BCS1 N-terminal" evidence="13">
    <location>
        <begin position="36"/>
        <end position="184"/>
    </location>
</feature>
<organism evidence="14 15">
    <name type="scientific">Candidatus Rhodobacter oscarellae</name>
    <dbReference type="NCBI Taxonomy" id="1675527"/>
    <lineage>
        <taxon>Bacteria</taxon>
        <taxon>Pseudomonadati</taxon>
        <taxon>Pseudomonadota</taxon>
        <taxon>Alphaproteobacteria</taxon>
        <taxon>Rhodobacterales</taxon>
        <taxon>Rhodobacter group</taxon>
        <taxon>Rhodobacter</taxon>
    </lineage>
</organism>
<keyword evidence="8 11" id="KW-0472">Membrane</keyword>
<keyword evidence="15" id="KW-1185">Reference proteome</keyword>
<evidence type="ECO:0000256" key="9">
    <source>
        <dbReference type="ARBA" id="ARBA00048778"/>
    </source>
</evidence>
<keyword evidence="4 10" id="KW-0547">Nucleotide-binding</keyword>
<keyword evidence="14" id="KW-0131">Cell cycle</keyword>
<dbReference type="PANTHER" id="PTHR23070">
    <property type="entry name" value="BCS1 AAA-TYPE ATPASE"/>
    <property type="match status" value="1"/>
</dbReference>